<evidence type="ECO:0000256" key="9">
    <source>
        <dbReference type="ARBA" id="ARBA00037250"/>
    </source>
</evidence>
<feature type="compositionally biased region" description="Pro residues" evidence="11">
    <location>
        <begin position="100"/>
        <end position="110"/>
    </location>
</feature>
<dbReference type="CDD" id="cd15853">
    <property type="entry name" value="SNARE_Bet1"/>
    <property type="match status" value="1"/>
</dbReference>
<evidence type="ECO:0000256" key="11">
    <source>
        <dbReference type="SAM" id="MobiDB-lite"/>
    </source>
</evidence>
<protein>
    <recommendedName>
        <fullName evidence="10">BET1-like protein</fullName>
    </recommendedName>
</protein>
<feature type="domain" description="T-SNARE coiled-coil homology" evidence="13">
    <location>
        <begin position="239"/>
        <end position="301"/>
    </location>
</feature>
<reference evidence="14" key="1">
    <citation type="submission" date="2025-08" db="UniProtKB">
        <authorList>
            <consortium name="Ensembl"/>
        </authorList>
    </citation>
    <scope>IDENTIFICATION</scope>
</reference>
<keyword evidence="7" id="KW-0175">Coiled coil</keyword>
<dbReference type="AlphaFoldDB" id="A0A663ERH0"/>
<evidence type="ECO:0000256" key="8">
    <source>
        <dbReference type="ARBA" id="ARBA00023136"/>
    </source>
</evidence>
<keyword evidence="2" id="KW-0813">Transport</keyword>
<feature type="region of interest" description="Disordered" evidence="11">
    <location>
        <begin position="1"/>
        <end position="157"/>
    </location>
</feature>
<dbReference type="InterPro" id="IPR000727">
    <property type="entry name" value="T_SNARE_dom"/>
</dbReference>
<dbReference type="GO" id="GO:0000139">
    <property type="term" value="C:Golgi membrane"/>
    <property type="evidence" value="ECO:0007669"/>
    <property type="project" value="UniProtKB-SubCell"/>
</dbReference>
<dbReference type="Gene3D" id="1.20.5.110">
    <property type="match status" value="1"/>
</dbReference>
<dbReference type="FunFam" id="1.20.5.110:FF:000038">
    <property type="entry name" value="BET1-like protein isoform X2"/>
    <property type="match status" value="1"/>
</dbReference>
<keyword evidence="8 12" id="KW-0472">Membrane</keyword>
<evidence type="ECO:0000256" key="6">
    <source>
        <dbReference type="ARBA" id="ARBA00023034"/>
    </source>
</evidence>
<dbReference type="InParanoid" id="A0A663ERH0"/>
<evidence type="ECO:0000313" key="14">
    <source>
        <dbReference type="Ensembl" id="ENSACCP00020014895.1"/>
    </source>
</evidence>
<feature type="compositionally biased region" description="Low complexity" evidence="11">
    <location>
        <begin position="24"/>
        <end position="57"/>
    </location>
</feature>
<dbReference type="GeneTree" id="ENSGT00940000160208"/>
<sequence length="335" mass="34893">SLGDGRSGPGPRGWGRARARPRPARAGALRASGRRPSSPAGPSSGAGASARRVGAAPGRDRQPGPAAGGGEGRPASRGGEGSAVTFLSAAPASCLISWPRPSPERAPPPCARGAVAGPSRAAGSGRARPDRPEGSRYHPGAAAPRRGPRSPAAGGAGRRVVDILWRRGPARLRPARRGRWPPWRSGAEVRGRGSGGGAGRRVLCRCYLGGGPAADAWRGVRRNGELPPPFGQSPSAVEDMLDVENKRMADSLANKVTRLKSLALDIDKDADEQNRYLDGMDSDFMSVTGLLTGSVKRFSTMTRSGRDNRKLLCSVSAGLIVVFFILYYLVSKAGT</sequence>
<accession>A0A663ERH0</accession>
<feature type="compositionally biased region" description="Low complexity" evidence="11">
    <location>
        <begin position="139"/>
        <end position="153"/>
    </location>
</feature>
<evidence type="ECO:0000256" key="2">
    <source>
        <dbReference type="ARBA" id="ARBA00022448"/>
    </source>
</evidence>
<keyword evidence="4" id="KW-0653">Protein transport</keyword>
<name>A0A663ERH0_AQUCH</name>
<evidence type="ECO:0000256" key="4">
    <source>
        <dbReference type="ARBA" id="ARBA00022927"/>
    </source>
</evidence>
<proteinExistence type="predicted"/>
<dbReference type="PANTHER" id="PTHR12791">
    <property type="entry name" value="GOLGI SNARE BET1-RELATED"/>
    <property type="match status" value="1"/>
</dbReference>
<evidence type="ECO:0000256" key="5">
    <source>
        <dbReference type="ARBA" id="ARBA00022989"/>
    </source>
</evidence>
<evidence type="ECO:0000256" key="3">
    <source>
        <dbReference type="ARBA" id="ARBA00022692"/>
    </source>
</evidence>
<keyword evidence="6" id="KW-0333">Golgi apparatus</keyword>
<gene>
    <name evidence="14" type="primary">BET1L</name>
</gene>
<organism evidence="14 15">
    <name type="scientific">Aquila chrysaetos chrysaetos</name>
    <dbReference type="NCBI Taxonomy" id="223781"/>
    <lineage>
        <taxon>Eukaryota</taxon>
        <taxon>Metazoa</taxon>
        <taxon>Chordata</taxon>
        <taxon>Craniata</taxon>
        <taxon>Vertebrata</taxon>
        <taxon>Euteleostomi</taxon>
        <taxon>Archelosauria</taxon>
        <taxon>Archosauria</taxon>
        <taxon>Dinosauria</taxon>
        <taxon>Saurischia</taxon>
        <taxon>Theropoda</taxon>
        <taxon>Coelurosauria</taxon>
        <taxon>Aves</taxon>
        <taxon>Neognathae</taxon>
        <taxon>Neoaves</taxon>
        <taxon>Telluraves</taxon>
        <taxon>Accipitrimorphae</taxon>
        <taxon>Accipitriformes</taxon>
        <taxon>Accipitridae</taxon>
        <taxon>Accipitrinae</taxon>
        <taxon>Aquila</taxon>
    </lineage>
</organism>
<feature type="transmembrane region" description="Helical" evidence="12">
    <location>
        <begin position="311"/>
        <end position="330"/>
    </location>
</feature>
<keyword evidence="15" id="KW-1185">Reference proteome</keyword>
<dbReference type="Ensembl" id="ENSACCT00020015539.1">
    <property type="protein sequence ID" value="ENSACCP00020014895.1"/>
    <property type="gene ID" value="ENSACCG00020010240.1"/>
</dbReference>
<evidence type="ECO:0000256" key="7">
    <source>
        <dbReference type="ARBA" id="ARBA00023054"/>
    </source>
</evidence>
<reference evidence="14" key="2">
    <citation type="submission" date="2025-09" db="UniProtKB">
        <authorList>
            <consortium name="Ensembl"/>
        </authorList>
    </citation>
    <scope>IDENTIFICATION</scope>
</reference>
<dbReference type="InterPro" id="IPR039899">
    <property type="entry name" value="BET1_SNARE"/>
</dbReference>
<dbReference type="GO" id="GO:0015031">
    <property type="term" value="P:protein transport"/>
    <property type="evidence" value="ECO:0007669"/>
    <property type="project" value="UniProtKB-KW"/>
</dbReference>
<feature type="compositionally biased region" description="Basic and acidic residues" evidence="11">
    <location>
        <begin position="127"/>
        <end position="136"/>
    </location>
</feature>
<feature type="compositionally biased region" description="Gly residues" evidence="11">
    <location>
        <begin position="1"/>
        <end position="13"/>
    </location>
</feature>
<comment type="function">
    <text evidence="9">Vesicle SNARE required for targeting and fusion of retrograde transport vesicles with the Golgi complex. Required for the integrity of the Golgi complex.</text>
</comment>
<evidence type="ECO:0000313" key="15">
    <source>
        <dbReference type="Proteomes" id="UP000472275"/>
    </source>
</evidence>
<dbReference type="SUPFAM" id="SSF58038">
    <property type="entry name" value="SNARE fusion complex"/>
    <property type="match status" value="1"/>
</dbReference>
<keyword evidence="5 12" id="KW-1133">Transmembrane helix</keyword>
<evidence type="ECO:0000259" key="13">
    <source>
        <dbReference type="PROSITE" id="PS50192"/>
    </source>
</evidence>
<evidence type="ECO:0000256" key="12">
    <source>
        <dbReference type="SAM" id="Phobius"/>
    </source>
</evidence>
<comment type="subcellular location">
    <subcellularLocation>
        <location evidence="1">Golgi apparatus membrane</location>
        <topology evidence="1">Single-pass type IV membrane protein</topology>
    </subcellularLocation>
</comment>
<dbReference type="Proteomes" id="UP000472275">
    <property type="component" value="Chromosome 16"/>
</dbReference>
<keyword evidence="3 12" id="KW-0812">Transmembrane</keyword>
<dbReference type="PROSITE" id="PS50192">
    <property type="entry name" value="T_SNARE"/>
    <property type="match status" value="1"/>
</dbReference>
<evidence type="ECO:0000256" key="10">
    <source>
        <dbReference type="ARBA" id="ARBA00039744"/>
    </source>
</evidence>
<evidence type="ECO:0000256" key="1">
    <source>
        <dbReference type="ARBA" id="ARBA00004409"/>
    </source>
</evidence>
<feature type="compositionally biased region" description="Low complexity" evidence="11">
    <location>
        <begin position="111"/>
        <end position="126"/>
    </location>
</feature>